<dbReference type="Pfam" id="PF25000">
    <property type="entry name" value="DUF7779"/>
    <property type="match status" value="1"/>
</dbReference>
<dbReference type="AlphaFoldDB" id="A0A4Z0YPR6"/>
<feature type="region of interest" description="Disordered" evidence="1">
    <location>
        <begin position="360"/>
        <end position="379"/>
    </location>
</feature>
<evidence type="ECO:0000259" key="3">
    <source>
        <dbReference type="Pfam" id="PF25000"/>
    </source>
</evidence>
<reference evidence="4 5" key="1">
    <citation type="submission" date="2019-03" db="EMBL/GenBank/DDBJ databases">
        <title>Draft genome sequence of Xylaria hypoxylon DSM 108379, a ubiquitous saprotrophic-parasitic fungi on hardwood.</title>
        <authorList>
            <person name="Buettner E."/>
            <person name="Leonhardt S."/>
            <person name="Gebauer A.M."/>
            <person name="Liers C."/>
            <person name="Hofrichter M."/>
            <person name="Kellner H."/>
        </authorList>
    </citation>
    <scope>NUCLEOTIDE SEQUENCE [LARGE SCALE GENOMIC DNA]</scope>
    <source>
        <strain evidence="4 5">DSM 108379</strain>
    </source>
</reference>
<dbReference type="InterPro" id="IPR027417">
    <property type="entry name" value="P-loop_NTPase"/>
</dbReference>
<feature type="compositionally biased region" description="Polar residues" evidence="1">
    <location>
        <begin position="360"/>
        <end position="376"/>
    </location>
</feature>
<feature type="domain" description="NB-ARC" evidence="2">
    <location>
        <begin position="74"/>
        <end position="242"/>
    </location>
</feature>
<dbReference type="InterPro" id="IPR011990">
    <property type="entry name" value="TPR-like_helical_dom_sf"/>
</dbReference>
<dbReference type="OrthoDB" id="20872at2759"/>
<dbReference type="Proteomes" id="UP000297716">
    <property type="component" value="Unassembled WGS sequence"/>
</dbReference>
<comment type="caution">
    <text evidence="4">The sequence shown here is derived from an EMBL/GenBank/DDBJ whole genome shotgun (WGS) entry which is preliminary data.</text>
</comment>
<dbReference type="Gene3D" id="3.40.50.300">
    <property type="entry name" value="P-loop containing nucleotide triphosphate hydrolases"/>
    <property type="match status" value="1"/>
</dbReference>
<dbReference type="InterPro" id="IPR053137">
    <property type="entry name" value="NLR-like"/>
</dbReference>
<evidence type="ECO:0000313" key="5">
    <source>
        <dbReference type="Proteomes" id="UP000297716"/>
    </source>
</evidence>
<dbReference type="Pfam" id="PF00931">
    <property type="entry name" value="NB-ARC"/>
    <property type="match status" value="1"/>
</dbReference>
<gene>
    <name evidence="4" type="ORF">E0Z10_g7582</name>
</gene>
<dbReference type="InterPro" id="IPR002182">
    <property type="entry name" value="NB-ARC"/>
</dbReference>
<dbReference type="PANTHER" id="PTHR46082">
    <property type="entry name" value="ATP/GTP-BINDING PROTEIN-RELATED"/>
    <property type="match status" value="1"/>
</dbReference>
<dbReference type="Pfam" id="PF13374">
    <property type="entry name" value="TPR_10"/>
    <property type="match status" value="1"/>
</dbReference>
<dbReference type="Pfam" id="PF13424">
    <property type="entry name" value="TPR_12"/>
    <property type="match status" value="1"/>
</dbReference>
<organism evidence="4 5">
    <name type="scientific">Xylaria hypoxylon</name>
    <dbReference type="NCBI Taxonomy" id="37992"/>
    <lineage>
        <taxon>Eukaryota</taxon>
        <taxon>Fungi</taxon>
        <taxon>Dikarya</taxon>
        <taxon>Ascomycota</taxon>
        <taxon>Pezizomycotina</taxon>
        <taxon>Sordariomycetes</taxon>
        <taxon>Xylariomycetidae</taxon>
        <taxon>Xylariales</taxon>
        <taxon>Xylariaceae</taxon>
        <taxon>Xylaria</taxon>
    </lineage>
</organism>
<feature type="domain" description="DUF7779" evidence="3">
    <location>
        <begin position="331"/>
        <end position="421"/>
    </location>
</feature>
<keyword evidence="5" id="KW-1185">Reference proteome</keyword>
<dbReference type="SUPFAM" id="SSF48452">
    <property type="entry name" value="TPR-like"/>
    <property type="match status" value="1"/>
</dbReference>
<protein>
    <submittedName>
        <fullName evidence="4">Uncharacterized protein</fullName>
    </submittedName>
</protein>
<dbReference type="STRING" id="37992.A0A4Z0YPR6"/>
<dbReference type="Gene3D" id="1.25.40.10">
    <property type="entry name" value="Tetratricopeptide repeat domain"/>
    <property type="match status" value="1"/>
</dbReference>
<proteinExistence type="predicted"/>
<evidence type="ECO:0000313" key="4">
    <source>
        <dbReference type="EMBL" id="TGJ81185.1"/>
    </source>
</evidence>
<name>A0A4Z0YPR6_9PEZI</name>
<dbReference type="PANTHER" id="PTHR46082:SF6">
    <property type="entry name" value="AAA+ ATPASE DOMAIN-CONTAINING PROTEIN-RELATED"/>
    <property type="match status" value="1"/>
</dbReference>
<dbReference type="InterPro" id="IPR056681">
    <property type="entry name" value="DUF7779"/>
</dbReference>
<dbReference type="EMBL" id="SKBN01000181">
    <property type="protein sequence ID" value="TGJ81185.1"/>
    <property type="molecule type" value="Genomic_DNA"/>
</dbReference>
<evidence type="ECO:0000256" key="1">
    <source>
        <dbReference type="SAM" id="MobiDB-lite"/>
    </source>
</evidence>
<dbReference type="SUPFAM" id="SSF52540">
    <property type="entry name" value="P-loop containing nucleoside triphosphate hydrolases"/>
    <property type="match status" value="1"/>
</dbReference>
<sequence>MAGRTAISFGNSNCGLQVGQNSGSIHAAFHLPLDRPETPPKPSFNVPFRRDADFVERKTILDRIHRACLQPASRVALVGLGGVGKSQLAIEHVYRVRDGAMRENQQVWVFWVHAETLARVEEGFKSIADAVKIPGRNQPKADILQLVYQWLRNEQNGRWLIVLDSADNIDVFYNTQEVARQTASEGEKKPLSAYLPQSSNGSILITTRNRHLAYRLTGSYNDIIDVGPMDKEHALALLVRKSREGADTDTATKLVEALEYMPLAISQAAAYIQRRAPRTSISKYLEEFQKSEQKRSNLLNHDFGDLRRDESAKNSVITTWQISFDYIRRRRPSATDLLCLMSFFNRQGIFESLIRPFNQPQSGGADTDNESVSSGDSTDDVFEKDVEMLRDYCLVQTNEKGDVFEMHGLVQLSTRKWLDANRESEKFKGLFISRMAKAFPVGEFENWDTCQKLFPHAVKAVEYRPEEEESQKEWALLLFSSSWYAHEQGRYTISEAMARMSYDTRKTVLGPKHPDTLVSMANLASTYWNQGWWKEAESLNVQVIETMKTVLRPEHPDTLTSMHNLAYTWKSQGRNADAIRLMEDCIQIRRRVLRPEHPDTLLLMSMLSDWRKESALS</sequence>
<accession>A0A4Z0YPR6</accession>
<dbReference type="GO" id="GO:0043531">
    <property type="term" value="F:ADP binding"/>
    <property type="evidence" value="ECO:0007669"/>
    <property type="project" value="InterPro"/>
</dbReference>
<evidence type="ECO:0000259" key="2">
    <source>
        <dbReference type="Pfam" id="PF00931"/>
    </source>
</evidence>